<keyword evidence="3" id="KW-1185">Reference proteome</keyword>
<name>E0UBE3_GLOV7</name>
<dbReference type="Pfam" id="PF21828">
    <property type="entry name" value="DUF6888"/>
    <property type="match status" value="1"/>
</dbReference>
<dbReference type="HOGENOM" id="CLU_195866_1_0_3"/>
<gene>
    <name evidence="2" type="ordered locus">Cyan7822_0747</name>
</gene>
<evidence type="ECO:0000259" key="1">
    <source>
        <dbReference type="Pfam" id="PF21828"/>
    </source>
</evidence>
<dbReference type="AlphaFoldDB" id="E0UBE3"/>
<organism evidence="2 3">
    <name type="scientific">Gloeothece verrucosa (strain PCC 7822)</name>
    <name type="common">Cyanothece sp. (strain PCC 7822)</name>
    <dbReference type="NCBI Taxonomy" id="497965"/>
    <lineage>
        <taxon>Bacteria</taxon>
        <taxon>Bacillati</taxon>
        <taxon>Cyanobacteriota</taxon>
        <taxon>Cyanophyceae</taxon>
        <taxon>Oscillatoriophycideae</taxon>
        <taxon>Chroococcales</taxon>
        <taxon>Aphanothecaceae</taxon>
        <taxon>Gloeothece</taxon>
        <taxon>Gloeothece verrucosa</taxon>
    </lineage>
</organism>
<dbReference type="KEGG" id="cyj:Cyan7822_0747"/>
<evidence type="ECO:0000313" key="3">
    <source>
        <dbReference type="Proteomes" id="UP000008206"/>
    </source>
</evidence>
<proteinExistence type="predicted"/>
<dbReference type="OrthoDB" id="490850at2"/>
<dbReference type="InterPro" id="IPR054181">
    <property type="entry name" value="DUF6888"/>
</dbReference>
<sequence>MPTEAEVWQCYTLCCWTTKLYKPVNLVRLDERTGNICFLAAEEIIIEIYPDGDWRYINE</sequence>
<dbReference type="Proteomes" id="UP000008206">
    <property type="component" value="Chromosome"/>
</dbReference>
<accession>E0UBE3</accession>
<reference evidence="3" key="1">
    <citation type="journal article" date="2011" name="MBio">
        <title>Novel metabolic attributes of the genus Cyanothece, comprising a group of unicellular nitrogen-fixing Cyanobacteria.</title>
        <authorList>
            <person name="Bandyopadhyay A."/>
            <person name="Elvitigala T."/>
            <person name="Welsh E."/>
            <person name="Stockel J."/>
            <person name="Liberton M."/>
            <person name="Min H."/>
            <person name="Sherman L.A."/>
            <person name="Pakrasi H.B."/>
        </authorList>
    </citation>
    <scope>NUCLEOTIDE SEQUENCE [LARGE SCALE GENOMIC DNA]</scope>
    <source>
        <strain evidence="3">PCC 7822</strain>
    </source>
</reference>
<dbReference type="eggNOG" id="ENOG5033GZJ">
    <property type="taxonomic scope" value="Bacteria"/>
</dbReference>
<protein>
    <recommendedName>
        <fullName evidence="1">DUF6888 domain-containing protein</fullName>
    </recommendedName>
</protein>
<dbReference type="EMBL" id="CP002198">
    <property type="protein sequence ID" value="ADN12775.1"/>
    <property type="molecule type" value="Genomic_DNA"/>
</dbReference>
<feature type="domain" description="DUF6888" evidence="1">
    <location>
        <begin position="1"/>
        <end position="55"/>
    </location>
</feature>
<evidence type="ECO:0000313" key="2">
    <source>
        <dbReference type="EMBL" id="ADN12775.1"/>
    </source>
</evidence>